<reference evidence="1 2" key="1">
    <citation type="submission" date="2021-06" db="EMBL/GenBank/DDBJ databases">
        <authorList>
            <person name="Sun Q."/>
            <person name="Li D."/>
        </authorList>
    </citation>
    <scope>NUCLEOTIDE SEQUENCE [LARGE SCALE GENOMIC DNA]</scope>
    <source>
        <strain evidence="1 2">MSJ-1</strain>
    </source>
</reference>
<dbReference type="PROSITE" id="PS00924">
    <property type="entry name" value="ASP_GLU_RACEMASE_2"/>
    <property type="match status" value="1"/>
</dbReference>
<dbReference type="RefSeq" id="WP_216548500.1">
    <property type="nucleotide sequence ID" value="NZ_JAHLQO010000001.1"/>
</dbReference>
<organism evidence="1 2">
    <name type="scientific">Peptoniphilus ovalis</name>
    <dbReference type="NCBI Taxonomy" id="2841503"/>
    <lineage>
        <taxon>Bacteria</taxon>
        <taxon>Bacillati</taxon>
        <taxon>Bacillota</taxon>
        <taxon>Tissierellia</taxon>
        <taxon>Tissierellales</taxon>
        <taxon>Peptoniphilaceae</taxon>
        <taxon>Peptoniphilus</taxon>
    </lineage>
</organism>
<dbReference type="EMBL" id="JAHLQO010000001">
    <property type="protein sequence ID" value="MBU5668666.1"/>
    <property type="molecule type" value="Genomic_DNA"/>
</dbReference>
<keyword evidence="2" id="KW-1185">Reference proteome</keyword>
<gene>
    <name evidence="1" type="ORF">KQI68_02310</name>
</gene>
<comment type="caution">
    <text evidence="1">The sequence shown here is derived from an EMBL/GenBank/DDBJ whole genome shotgun (WGS) entry which is preliminary data.</text>
</comment>
<name>A0ABS6FFD1_9FIRM</name>
<proteinExistence type="predicted"/>
<evidence type="ECO:0000313" key="2">
    <source>
        <dbReference type="Proteomes" id="UP000783742"/>
    </source>
</evidence>
<evidence type="ECO:0000313" key="1">
    <source>
        <dbReference type="EMBL" id="MBU5668666.1"/>
    </source>
</evidence>
<dbReference type="Proteomes" id="UP000783742">
    <property type="component" value="Unassembled WGS sequence"/>
</dbReference>
<accession>A0ABS6FFD1</accession>
<dbReference type="InterPro" id="IPR015942">
    <property type="entry name" value="Asp/Glu/hydantoin_racemase"/>
</dbReference>
<dbReference type="Pfam" id="PF01177">
    <property type="entry name" value="Asp_Glu_race"/>
    <property type="match status" value="1"/>
</dbReference>
<dbReference type="InterPro" id="IPR033134">
    <property type="entry name" value="Asp/Glu_racemase_AS_2"/>
</dbReference>
<sequence length="215" mass="24808">MKVAVFAGTEVDTKMGRDLLLENNIESIMYPISKNPKEQSKLQYYSVEELTKIVEEKIEESKTLGAEKVFIYCNSLSGSVDLEYLREKTKMEIITPIDVYKNLNKKYKNVAILAANSKSAHEIDKIICKEEFRNTITMGNLGIVEEIEKKISPEEIVNKLALGKLFYYFNEIQENKLDLIILGCTHFPYIKEELEKLTHIEILDPADEMIEMLMI</sequence>
<protein>
    <submittedName>
        <fullName evidence="1">Aspartate/glutamate racemase family protein</fullName>
    </submittedName>
</protein>